<dbReference type="GO" id="GO:0015074">
    <property type="term" value="P:DNA integration"/>
    <property type="evidence" value="ECO:0007669"/>
    <property type="project" value="InterPro"/>
</dbReference>
<evidence type="ECO:0000256" key="1">
    <source>
        <dbReference type="ARBA" id="ARBA00012493"/>
    </source>
</evidence>
<dbReference type="CDD" id="cd01647">
    <property type="entry name" value="RT_LTR"/>
    <property type="match status" value="1"/>
</dbReference>
<dbReference type="InterPro" id="IPR001584">
    <property type="entry name" value="Integrase_cat-core"/>
</dbReference>
<evidence type="ECO:0000256" key="3">
    <source>
        <dbReference type="ARBA" id="ARBA00022722"/>
    </source>
</evidence>
<keyword evidence="2" id="KW-0548">Nucleotidyltransferase</keyword>
<evidence type="ECO:0000256" key="6">
    <source>
        <dbReference type="ARBA" id="ARBA00023268"/>
    </source>
</evidence>
<dbReference type="PANTHER" id="PTHR37984">
    <property type="entry name" value="PROTEIN CBG26694"/>
    <property type="match status" value="1"/>
</dbReference>
<keyword evidence="3" id="KW-0540">Nuclease</keyword>
<dbReference type="GO" id="GO:0042575">
    <property type="term" value="C:DNA polymerase complex"/>
    <property type="evidence" value="ECO:0007669"/>
    <property type="project" value="UniProtKB-ARBA"/>
</dbReference>
<evidence type="ECO:0000256" key="2">
    <source>
        <dbReference type="ARBA" id="ARBA00022695"/>
    </source>
</evidence>
<dbReference type="InterPro" id="IPR050951">
    <property type="entry name" value="Retrovirus_Pol_polyprotein"/>
</dbReference>
<evidence type="ECO:0000256" key="4">
    <source>
        <dbReference type="ARBA" id="ARBA00022759"/>
    </source>
</evidence>
<dbReference type="PROSITE" id="PS50878">
    <property type="entry name" value="RT_POL"/>
    <property type="match status" value="1"/>
</dbReference>
<dbReference type="FunFam" id="3.30.420.10:FF:000032">
    <property type="entry name" value="Retrovirus-related Pol polyprotein from transposon 297-like Protein"/>
    <property type="match status" value="1"/>
</dbReference>
<dbReference type="Gene3D" id="3.30.420.10">
    <property type="entry name" value="Ribonuclease H-like superfamily/Ribonuclease H"/>
    <property type="match status" value="1"/>
</dbReference>
<dbReference type="GO" id="GO:0003676">
    <property type="term" value="F:nucleic acid binding"/>
    <property type="evidence" value="ECO:0007669"/>
    <property type="project" value="InterPro"/>
</dbReference>
<proteinExistence type="predicted"/>
<dbReference type="PROSITE" id="PS50994">
    <property type="entry name" value="INTEGRASE"/>
    <property type="match status" value="1"/>
</dbReference>
<dbReference type="InterPro" id="IPR041588">
    <property type="entry name" value="Integrase_H2C2"/>
</dbReference>
<dbReference type="GO" id="GO:0004519">
    <property type="term" value="F:endonuclease activity"/>
    <property type="evidence" value="ECO:0007669"/>
    <property type="project" value="UniProtKB-KW"/>
</dbReference>
<dbReference type="FunFam" id="3.30.70.270:FF:000026">
    <property type="entry name" value="Transposon Ty3-G Gag-Pol polyprotein"/>
    <property type="match status" value="1"/>
</dbReference>
<keyword evidence="4" id="KW-0255">Endonuclease</keyword>
<dbReference type="Pfam" id="PF17921">
    <property type="entry name" value="Integrase_H2C2"/>
    <property type="match status" value="1"/>
</dbReference>
<feature type="domain" description="Integrase catalytic" evidence="8">
    <location>
        <begin position="551"/>
        <end position="709"/>
    </location>
</feature>
<dbReference type="EMBL" id="GECZ01030407">
    <property type="protein sequence ID" value="JAS39362.1"/>
    <property type="molecule type" value="Transcribed_RNA"/>
</dbReference>
<dbReference type="GO" id="GO:0003964">
    <property type="term" value="F:RNA-directed DNA polymerase activity"/>
    <property type="evidence" value="ECO:0007669"/>
    <property type="project" value="UniProtKB-KW"/>
</dbReference>
<dbReference type="Gene3D" id="1.10.340.70">
    <property type="match status" value="1"/>
</dbReference>
<dbReference type="FunFam" id="3.10.20.370:FF:000001">
    <property type="entry name" value="Retrovirus-related Pol polyprotein from transposon 17.6-like protein"/>
    <property type="match status" value="1"/>
</dbReference>
<dbReference type="InterPro" id="IPR041577">
    <property type="entry name" value="RT_RNaseH_2"/>
</dbReference>
<organism evidence="9">
    <name type="scientific">Cuerna arida</name>
    <dbReference type="NCBI Taxonomy" id="1464854"/>
    <lineage>
        <taxon>Eukaryota</taxon>
        <taxon>Metazoa</taxon>
        <taxon>Ecdysozoa</taxon>
        <taxon>Arthropoda</taxon>
        <taxon>Hexapoda</taxon>
        <taxon>Insecta</taxon>
        <taxon>Pterygota</taxon>
        <taxon>Neoptera</taxon>
        <taxon>Paraneoptera</taxon>
        <taxon>Hemiptera</taxon>
        <taxon>Auchenorrhyncha</taxon>
        <taxon>Membracoidea</taxon>
        <taxon>Cicadellidae</taxon>
        <taxon>Cicadellinae</taxon>
        <taxon>Proconiini</taxon>
        <taxon>Cuerna</taxon>
    </lineage>
</organism>
<reference evidence="9" key="1">
    <citation type="submission" date="2015-11" db="EMBL/GenBank/DDBJ databases">
        <title>De novo transcriptome assembly of four potential Pierce s Disease insect vectors from Arizona vineyards.</title>
        <authorList>
            <person name="Tassone E.E."/>
        </authorList>
    </citation>
    <scope>NUCLEOTIDE SEQUENCE</scope>
</reference>
<dbReference type="FunFam" id="1.10.340.70:FF:000001">
    <property type="entry name" value="Retrovirus-related Pol polyprotein from transposon gypsy-like Protein"/>
    <property type="match status" value="1"/>
</dbReference>
<keyword evidence="6" id="KW-0511">Multifunctional enzyme</keyword>
<dbReference type="InterPro" id="IPR043128">
    <property type="entry name" value="Rev_trsase/Diguanyl_cyclase"/>
</dbReference>
<evidence type="ECO:0000259" key="7">
    <source>
        <dbReference type="PROSITE" id="PS50878"/>
    </source>
</evidence>
<dbReference type="InterPro" id="IPR012337">
    <property type="entry name" value="RNaseH-like_sf"/>
</dbReference>
<dbReference type="PANTHER" id="PTHR37984:SF5">
    <property type="entry name" value="PROTEIN NYNRIN-LIKE"/>
    <property type="match status" value="1"/>
</dbReference>
<dbReference type="Pfam" id="PF00078">
    <property type="entry name" value="RVT_1"/>
    <property type="match status" value="1"/>
</dbReference>
<feature type="domain" description="Reverse transcriptase" evidence="7">
    <location>
        <begin position="12"/>
        <end position="191"/>
    </location>
</feature>
<evidence type="ECO:0000256" key="5">
    <source>
        <dbReference type="ARBA" id="ARBA00022918"/>
    </source>
</evidence>
<dbReference type="InterPro" id="IPR036397">
    <property type="entry name" value="RNaseH_sf"/>
</dbReference>
<dbReference type="SUPFAM" id="SSF56672">
    <property type="entry name" value="DNA/RNA polymerases"/>
    <property type="match status" value="1"/>
</dbReference>
<evidence type="ECO:0000259" key="8">
    <source>
        <dbReference type="PROSITE" id="PS50994"/>
    </source>
</evidence>
<dbReference type="CDD" id="cd09274">
    <property type="entry name" value="RNase_HI_RT_Ty3"/>
    <property type="match status" value="1"/>
</dbReference>
<name>A0A1B6EN58_9HEMI</name>
<dbReference type="Gene3D" id="3.30.70.270">
    <property type="match status" value="2"/>
</dbReference>
<dbReference type="InterPro" id="IPR043502">
    <property type="entry name" value="DNA/RNA_pol_sf"/>
</dbReference>
<sequence length="848" mass="95539">MEVLRGIIDELLKNGVIEPSCSSYASPAFLVPKPNGKSRMVLDYRKLNAKIEIDSVPLPDLHSAFDWFGKAKFFSIFDLNQAYHQIPLKPESRPLTAFCVPWNLYQFKRVPMGLAVGAQTLTRLLDSIFHDVKFKFVFNYLDDLLVYSESFEDHLLHLEEVLKRLQHAGLTVNPEKVSFARGEISFLGHLVSSKGVCIDPARTQAIREFPPPKDAKGIARFVGMVNFYRRFIPNVAELAAPLNALRKKGAKFVWGEAQQTSFDLLKEAVMQPPVLAMPDFNQKFVLQTDASSLAIAAVLSQEVDGIRQPIAYASRTLTPCEKKSSSVYELECLAVVFGINKFRRFLEHKEFLLETDNQALSWLLAHPRQLGKIGRWVVQISSLKFTVQHVRGTQNVIADTLSRMYQIPNDQVADFEPANCAVLLNFPLAFSDLVPHQLQDPELANIISELKNGGAHPPYFLSRGALCCKARQRGQPKLVLPSHLIPMVFEYFHTSLVGGHLGIHKTIAKIRENFIYRGMDRDIATRVRSCQTCSLSKPAQNTKFGLLSSEVAEKPLEKVFIDYVGPLPRSKSGNKFLLVCVDAFSKFCWIFPLRNTTAQLTVQVLRTQLFQHFGIPATLVSDNGPQFLSNTFKRMCFGHGIRHVTTSPYYPQPSHAERFNRNLRSALIAFHADKQTTWDQELPWIQFAFNTARHESHKAVPFELLLGYPPNNPLANLWRIGDLLPPPGTPNVKSTWEAARRNLIRARELVRRKYNRGRVAAPFQVGDLVFCKAHPASSAVDKRAAKLCHRWTGPHRILKFLTPVTARLGDPQTGKVCRKAHVSHLKPYRGKPSCELGVSSGSVLGQRD</sequence>
<dbReference type="Pfam" id="PF17919">
    <property type="entry name" value="RT_RNaseH_2"/>
    <property type="match status" value="1"/>
</dbReference>
<keyword evidence="4" id="KW-0378">Hydrolase</keyword>
<dbReference type="SUPFAM" id="SSF53098">
    <property type="entry name" value="Ribonuclease H-like"/>
    <property type="match status" value="1"/>
</dbReference>
<evidence type="ECO:0000313" key="9">
    <source>
        <dbReference type="EMBL" id="JAS39362.1"/>
    </source>
</evidence>
<protein>
    <recommendedName>
        <fullName evidence="1">RNA-directed DNA polymerase</fullName>
        <ecNumber evidence="1">2.7.7.49</ecNumber>
    </recommendedName>
</protein>
<keyword evidence="5" id="KW-0695">RNA-directed DNA polymerase</keyword>
<dbReference type="InterPro" id="IPR000477">
    <property type="entry name" value="RT_dom"/>
</dbReference>
<keyword evidence="2" id="KW-0808">Transferase</keyword>
<dbReference type="EC" id="2.7.7.49" evidence="1"/>
<gene>
    <name evidence="9" type="ORF">g.43404</name>
</gene>
<dbReference type="Pfam" id="PF00665">
    <property type="entry name" value="rve"/>
    <property type="match status" value="1"/>
</dbReference>
<dbReference type="Gene3D" id="3.10.10.10">
    <property type="entry name" value="HIV Type 1 Reverse Transcriptase, subunit A, domain 1"/>
    <property type="match status" value="1"/>
</dbReference>
<accession>A0A1B6EN58</accession>
<dbReference type="AlphaFoldDB" id="A0A1B6EN58"/>